<dbReference type="AlphaFoldDB" id="A0A918MG69"/>
<proteinExistence type="predicted"/>
<evidence type="ECO:0000256" key="1">
    <source>
        <dbReference type="SAM" id="MobiDB-lite"/>
    </source>
</evidence>
<evidence type="ECO:0000313" key="2">
    <source>
        <dbReference type="EMBL" id="GGV26236.1"/>
    </source>
</evidence>
<feature type="region of interest" description="Disordered" evidence="1">
    <location>
        <begin position="1"/>
        <end position="21"/>
    </location>
</feature>
<comment type="caution">
    <text evidence="2">The sequence shown here is derived from an EMBL/GenBank/DDBJ whole genome shotgun (WGS) entry which is preliminary data.</text>
</comment>
<evidence type="ECO:0000313" key="3">
    <source>
        <dbReference type="Proteomes" id="UP000618795"/>
    </source>
</evidence>
<reference evidence="2" key="1">
    <citation type="journal article" date="2014" name="Int. J. Syst. Evol. Microbiol.">
        <title>Complete genome sequence of Corynebacterium casei LMG S-19264T (=DSM 44701T), isolated from a smear-ripened cheese.</title>
        <authorList>
            <consortium name="US DOE Joint Genome Institute (JGI-PGF)"/>
            <person name="Walter F."/>
            <person name="Albersmeier A."/>
            <person name="Kalinowski J."/>
            <person name="Ruckert C."/>
        </authorList>
    </citation>
    <scope>NUCLEOTIDE SEQUENCE</scope>
    <source>
        <strain evidence="2">JCM 4369</strain>
    </source>
</reference>
<organism evidence="2 3">
    <name type="scientific">Streptomyces filipinensis</name>
    <dbReference type="NCBI Taxonomy" id="66887"/>
    <lineage>
        <taxon>Bacteria</taxon>
        <taxon>Bacillati</taxon>
        <taxon>Actinomycetota</taxon>
        <taxon>Actinomycetes</taxon>
        <taxon>Kitasatosporales</taxon>
        <taxon>Streptomycetaceae</taxon>
        <taxon>Streptomyces</taxon>
    </lineage>
</organism>
<protein>
    <submittedName>
        <fullName evidence="2">Uncharacterized protein</fullName>
    </submittedName>
</protein>
<dbReference type="EMBL" id="BMTD01000029">
    <property type="protein sequence ID" value="GGV26236.1"/>
    <property type="molecule type" value="Genomic_DNA"/>
</dbReference>
<gene>
    <name evidence="2" type="ORF">GCM10010260_78390</name>
</gene>
<keyword evidence="3" id="KW-1185">Reference proteome</keyword>
<feature type="compositionally biased region" description="Basic residues" evidence="1">
    <location>
        <begin position="1"/>
        <end position="17"/>
    </location>
</feature>
<accession>A0A918MG69</accession>
<feature type="region of interest" description="Disordered" evidence="1">
    <location>
        <begin position="84"/>
        <end position="117"/>
    </location>
</feature>
<name>A0A918MG69_9ACTN</name>
<dbReference type="Proteomes" id="UP000618795">
    <property type="component" value="Unassembled WGS sequence"/>
</dbReference>
<sequence>MWRPWRRSARLPGRKRSGGLDPFLLLAQPAEAAFPRCRERCSRQARRGVGISIGARRVRTKPATRLSRQATAVTAYTAVRAQWGTLTASQNPRRRRSRRANPLPDPLPTRAKCQASP</sequence>
<reference evidence="2" key="2">
    <citation type="submission" date="2020-09" db="EMBL/GenBank/DDBJ databases">
        <authorList>
            <person name="Sun Q."/>
            <person name="Ohkuma M."/>
        </authorList>
    </citation>
    <scope>NUCLEOTIDE SEQUENCE</scope>
    <source>
        <strain evidence="2">JCM 4369</strain>
    </source>
</reference>